<dbReference type="AlphaFoldDB" id="A0AAD0ZL05"/>
<proteinExistence type="predicted"/>
<reference evidence="1 2" key="1">
    <citation type="submission" date="2018-03" db="EMBL/GenBank/DDBJ databases">
        <title>Diversity of phytobeneficial traits revealed by whole-genome analysis of worldwide-isolated phenazine-producing Pseudomonas spp.</title>
        <authorList>
            <person name="Biessy A."/>
            <person name="Novinscak A."/>
            <person name="Blom J."/>
            <person name="Leger G."/>
            <person name="Thomashow L.S."/>
            <person name="Cazorla F.M."/>
            <person name="Josic D."/>
            <person name="Filion M."/>
        </authorList>
    </citation>
    <scope>NUCLEOTIDE SEQUENCE [LARGE SCALE GENOMIC DNA]</scope>
    <source>
        <strain evidence="1 2">ChPhzS24</strain>
    </source>
</reference>
<name>A0AAD0ZL05_9PSED</name>
<evidence type="ECO:0000313" key="1">
    <source>
        <dbReference type="EMBL" id="AZE27616.1"/>
    </source>
</evidence>
<dbReference type="EMBL" id="CP027750">
    <property type="protein sequence ID" value="AZE27616.1"/>
    <property type="molecule type" value="Genomic_DNA"/>
</dbReference>
<sequence length="53" mass="6021">MFRFLTVTELEQTPRHRHGGSVSGAIAAWELRNLALNTKGFVICPKNYSEFLL</sequence>
<protein>
    <submittedName>
        <fullName evidence="1">Uncharacterized protein</fullName>
    </submittedName>
</protein>
<gene>
    <name evidence="1" type="ORF">C4K07_0809</name>
</gene>
<dbReference type="Proteomes" id="UP000280455">
    <property type="component" value="Chromosome"/>
</dbReference>
<organism evidence="1 2">
    <name type="scientific">Pseudomonas chlororaphis subsp. aureofaciens</name>
    <dbReference type="NCBI Taxonomy" id="587851"/>
    <lineage>
        <taxon>Bacteria</taxon>
        <taxon>Pseudomonadati</taxon>
        <taxon>Pseudomonadota</taxon>
        <taxon>Gammaproteobacteria</taxon>
        <taxon>Pseudomonadales</taxon>
        <taxon>Pseudomonadaceae</taxon>
        <taxon>Pseudomonas</taxon>
    </lineage>
</organism>
<evidence type="ECO:0000313" key="2">
    <source>
        <dbReference type="Proteomes" id="UP000280455"/>
    </source>
</evidence>
<accession>A0AAD0ZL05</accession>